<organism evidence="10 11">
    <name type="scientific">Datura stramonium</name>
    <name type="common">Jimsonweed</name>
    <name type="synonym">Common thornapple</name>
    <dbReference type="NCBI Taxonomy" id="4076"/>
    <lineage>
        <taxon>Eukaryota</taxon>
        <taxon>Viridiplantae</taxon>
        <taxon>Streptophyta</taxon>
        <taxon>Embryophyta</taxon>
        <taxon>Tracheophyta</taxon>
        <taxon>Spermatophyta</taxon>
        <taxon>Magnoliopsida</taxon>
        <taxon>eudicotyledons</taxon>
        <taxon>Gunneridae</taxon>
        <taxon>Pentapetalae</taxon>
        <taxon>asterids</taxon>
        <taxon>lamiids</taxon>
        <taxon>Solanales</taxon>
        <taxon>Solanaceae</taxon>
        <taxon>Solanoideae</taxon>
        <taxon>Datureae</taxon>
        <taxon>Datura</taxon>
    </lineage>
</organism>
<evidence type="ECO:0000313" key="10">
    <source>
        <dbReference type="EMBL" id="MCD7446072.1"/>
    </source>
</evidence>
<evidence type="ECO:0000256" key="1">
    <source>
        <dbReference type="ARBA" id="ARBA00004170"/>
    </source>
</evidence>
<name>A0ABS8RGS1_DATST</name>
<comment type="similarity">
    <text evidence="2">Belongs to the ATPase epsilon chain family.</text>
</comment>
<feature type="domain" description="ATP synthase F1 complex delta/epsilon subunit N-terminal" evidence="9">
    <location>
        <begin position="37"/>
        <end position="90"/>
    </location>
</feature>
<evidence type="ECO:0000313" key="11">
    <source>
        <dbReference type="Proteomes" id="UP000823775"/>
    </source>
</evidence>
<keyword evidence="6" id="KW-0139">CF(1)</keyword>
<dbReference type="Gene3D" id="2.60.15.10">
    <property type="entry name" value="F0F1 ATP synthase delta/epsilon subunit, N-terminal"/>
    <property type="match status" value="1"/>
</dbReference>
<dbReference type="PANTHER" id="PTHR13822">
    <property type="entry name" value="ATP SYNTHASE DELTA/EPSILON CHAIN"/>
    <property type="match status" value="1"/>
</dbReference>
<evidence type="ECO:0000256" key="6">
    <source>
        <dbReference type="ARBA" id="ARBA00023196"/>
    </source>
</evidence>
<evidence type="ECO:0000259" key="9">
    <source>
        <dbReference type="Pfam" id="PF02823"/>
    </source>
</evidence>
<evidence type="ECO:0000256" key="4">
    <source>
        <dbReference type="ARBA" id="ARBA00023065"/>
    </source>
</evidence>
<protein>
    <recommendedName>
        <fullName evidence="9">ATP synthase F1 complex delta/epsilon subunit N-terminal domain-containing protein</fullName>
    </recommendedName>
</protein>
<evidence type="ECO:0000256" key="2">
    <source>
        <dbReference type="ARBA" id="ARBA00005712"/>
    </source>
</evidence>
<feature type="transmembrane region" description="Helical" evidence="8">
    <location>
        <begin position="25"/>
        <end position="43"/>
    </location>
</feature>
<keyword evidence="4" id="KW-0406">Ion transport</keyword>
<keyword evidence="8" id="KW-0812">Transmembrane</keyword>
<keyword evidence="11" id="KW-1185">Reference proteome</keyword>
<dbReference type="InterPro" id="IPR020546">
    <property type="entry name" value="ATP_synth_F1_dsu/esu_N"/>
</dbReference>
<dbReference type="InterPro" id="IPR036771">
    <property type="entry name" value="ATPsynth_dsu/esu_N"/>
</dbReference>
<keyword evidence="8" id="KW-1133">Transmembrane helix</keyword>
<evidence type="ECO:0000256" key="5">
    <source>
        <dbReference type="ARBA" id="ARBA00023136"/>
    </source>
</evidence>
<comment type="caution">
    <text evidence="10">The sequence shown here is derived from an EMBL/GenBank/DDBJ whole genome shotgun (WGS) entry which is preliminary data.</text>
</comment>
<dbReference type="SUPFAM" id="SSF51344">
    <property type="entry name" value="Epsilon subunit of F1F0-ATP synthase N-terminal domain"/>
    <property type="match status" value="1"/>
</dbReference>
<dbReference type="InterPro" id="IPR001469">
    <property type="entry name" value="ATP_synth_F1_dsu/esu"/>
</dbReference>
<dbReference type="HAMAP" id="MF_00530">
    <property type="entry name" value="ATP_synth_epsil_bac"/>
    <property type="match status" value="1"/>
</dbReference>
<sequence length="121" mass="13380">MALVDLLASDFMGPKLQNNMRLQSWAYLAVLLGAGGIGQIGILPNHAPITITVDIGILRIRLKDQSLMMALMGGFARLGNNEITVLINNAEKDSDIDRQKARRTLEIARANMQKAEDDYDR</sequence>
<keyword evidence="3" id="KW-0813">Transport</keyword>
<comment type="subcellular location">
    <subcellularLocation>
        <location evidence="1">Membrane</location>
        <topology evidence="1">Peripheral membrane protein</topology>
    </subcellularLocation>
</comment>
<keyword evidence="5 8" id="KW-0472">Membrane</keyword>
<gene>
    <name evidence="10" type="ORF">HAX54_031555</name>
</gene>
<proteinExistence type="inferred from homology"/>
<dbReference type="EMBL" id="JACEIK010000004">
    <property type="protein sequence ID" value="MCD7446072.1"/>
    <property type="molecule type" value="Genomic_DNA"/>
</dbReference>
<evidence type="ECO:0000256" key="8">
    <source>
        <dbReference type="SAM" id="Phobius"/>
    </source>
</evidence>
<dbReference type="Pfam" id="PF02823">
    <property type="entry name" value="ATP-synt_DE_N"/>
    <property type="match status" value="1"/>
</dbReference>
<keyword evidence="7" id="KW-0066">ATP synthesis</keyword>
<evidence type="ECO:0000256" key="7">
    <source>
        <dbReference type="ARBA" id="ARBA00023310"/>
    </source>
</evidence>
<reference evidence="10 11" key="1">
    <citation type="journal article" date="2021" name="BMC Genomics">
        <title>Datura genome reveals duplications of psychoactive alkaloid biosynthetic genes and high mutation rate following tissue culture.</title>
        <authorList>
            <person name="Rajewski A."/>
            <person name="Carter-House D."/>
            <person name="Stajich J."/>
            <person name="Litt A."/>
        </authorList>
    </citation>
    <scope>NUCLEOTIDE SEQUENCE [LARGE SCALE GENOMIC DNA]</scope>
    <source>
        <strain evidence="10">AR-01</strain>
    </source>
</reference>
<dbReference type="Proteomes" id="UP000823775">
    <property type="component" value="Unassembled WGS sequence"/>
</dbReference>
<evidence type="ECO:0000256" key="3">
    <source>
        <dbReference type="ARBA" id="ARBA00022448"/>
    </source>
</evidence>
<accession>A0ABS8RGS1</accession>
<dbReference type="CDD" id="cd12152">
    <property type="entry name" value="F1-ATPase_delta"/>
    <property type="match status" value="1"/>
</dbReference>
<dbReference type="NCBIfam" id="TIGR01216">
    <property type="entry name" value="ATP_synt_epsi"/>
    <property type="match status" value="1"/>
</dbReference>
<dbReference type="PANTHER" id="PTHR13822:SF10">
    <property type="entry name" value="ATP SYNTHASE EPSILON CHAIN, CHLOROPLASTIC"/>
    <property type="match status" value="1"/>
</dbReference>